<reference evidence="2 3" key="1">
    <citation type="submission" date="2023-10" db="EMBL/GenBank/DDBJ databases">
        <title>Complete genome sequence of a Sphingomonadaceae bacterium.</title>
        <authorList>
            <person name="Yan C."/>
        </authorList>
    </citation>
    <scope>NUCLEOTIDE SEQUENCE [LARGE SCALE GENOMIC DNA]</scope>
    <source>
        <strain evidence="2 3">SCSIO 66989</strain>
    </source>
</reference>
<keyword evidence="3" id="KW-1185">Reference proteome</keyword>
<dbReference type="RefSeq" id="WP_317080699.1">
    <property type="nucleotide sequence ID" value="NZ_CP136594.1"/>
</dbReference>
<protein>
    <submittedName>
        <fullName evidence="2">DUF4197 domain-containing protein</fullName>
    </submittedName>
</protein>
<organism evidence="2 3">
    <name type="scientific">Alterisphingorhabdus coralli</name>
    <dbReference type="NCBI Taxonomy" id="3071408"/>
    <lineage>
        <taxon>Bacteria</taxon>
        <taxon>Pseudomonadati</taxon>
        <taxon>Pseudomonadota</taxon>
        <taxon>Alphaproteobacteria</taxon>
        <taxon>Sphingomonadales</taxon>
        <taxon>Sphingomonadaceae</taxon>
        <taxon>Alterisphingorhabdus (ex Yan et al. 2024)</taxon>
    </lineage>
</organism>
<feature type="chain" id="PRO_5041648160" evidence="1">
    <location>
        <begin position="29"/>
        <end position="234"/>
    </location>
</feature>
<evidence type="ECO:0000256" key="1">
    <source>
        <dbReference type="SAM" id="SignalP"/>
    </source>
</evidence>
<proteinExistence type="predicted"/>
<feature type="signal peptide" evidence="1">
    <location>
        <begin position="1"/>
        <end position="28"/>
    </location>
</feature>
<sequence length="234" mass="24597">MRRAHLFGSTLLAIAALSTAIAPVSVTAQPVMAATAYQGFSITDILGDASDSALDKLAQPDAFYNDKDVRIGLPGPLKKASGMLRFLGNAGIANDLTRSLNDAAGRAAEEAKPVFRAAIDELTLTDGIGIVTGGDRAGTDYLRRTSGEVLREKVRPLVASALGDVGAFDQLNKLQEVQQIASLAGADISNDGLTDSVTDQAMDGIFNYIGREEAKFRDNPLEKGKGLLDGIFGK</sequence>
<evidence type="ECO:0000313" key="3">
    <source>
        <dbReference type="Proteomes" id="UP001302429"/>
    </source>
</evidence>
<accession>A0AA97F5N6</accession>
<dbReference type="InterPro" id="IPR025245">
    <property type="entry name" value="DUF4197"/>
</dbReference>
<keyword evidence="1" id="KW-0732">Signal</keyword>
<dbReference type="AlphaFoldDB" id="A0AA97F5N6"/>
<evidence type="ECO:0000313" key="2">
    <source>
        <dbReference type="EMBL" id="WOE74446.1"/>
    </source>
</evidence>
<dbReference type="Pfam" id="PF13852">
    <property type="entry name" value="DUF4197"/>
    <property type="match status" value="1"/>
</dbReference>
<name>A0AA97F5N6_9SPHN</name>
<dbReference type="EMBL" id="CP136594">
    <property type="protein sequence ID" value="WOE74446.1"/>
    <property type="molecule type" value="Genomic_DNA"/>
</dbReference>
<dbReference type="Proteomes" id="UP001302429">
    <property type="component" value="Chromosome"/>
</dbReference>
<dbReference type="KEGG" id="acoa:RB602_11385"/>
<gene>
    <name evidence="2" type="ORF">RB602_11385</name>
</gene>